<dbReference type="GO" id="GO:0006508">
    <property type="term" value="P:proteolysis"/>
    <property type="evidence" value="ECO:0007669"/>
    <property type="project" value="UniProtKB-KW"/>
</dbReference>
<organism evidence="8 9">
    <name type="scientific">Babjeviella inositovora NRRL Y-12698</name>
    <dbReference type="NCBI Taxonomy" id="984486"/>
    <lineage>
        <taxon>Eukaryota</taxon>
        <taxon>Fungi</taxon>
        <taxon>Dikarya</taxon>
        <taxon>Ascomycota</taxon>
        <taxon>Saccharomycotina</taxon>
        <taxon>Pichiomycetes</taxon>
        <taxon>Serinales incertae sedis</taxon>
        <taxon>Babjeviella</taxon>
    </lineage>
</organism>
<evidence type="ECO:0000313" key="9">
    <source>
        <dbReference type="Proteomes" id="UP000094336"/>
    </source>
</evidence>
<dbReference type="InterPro" id="IPR000209">
    <property type="entry name" value="Peptidase_S8/S53_dom"/>
</dbReference>
<dbReference type="PROSITE" id="PS51892">
    <property type="entry name" value="SUBTILASE"/>
    <property type="match status" value="1"/>
</dbReference>
<dbReference type="PRINTS" id="PR00723">
    <property type="entry name" value="SUBTILISIN"/>
</dbReference>
<dbReference type="PROSITE" id="PS00136">
    <property type="entry name" value="SUBTILASE_ASP"/>
    <property type="match status" value="1"/>
</dbReference>
<proteinExistence type="inferred from homology"/>
<comment type="similarity">
    <text evidence="1 5">Belongs to the peptidase S8 family.</text>
</comment>
<dbReference type="Gene3D" id="3.40.50.200">
    <property type="entry name" value="Peptidase S8/S53 domain"/>
    <property type="match status" value="1"/>
</dbReference>
<dbReference type="PANTHER" id="PTHR43806:SF13">
    <property type="entry name" value="SUBTILASE-TYPE PROTEINASE RRT12"/>
    <property type="match status" value="1"/>
</dbReference>
<sequence length="394" mass="42553">MRLLLCIPLFVLATDAINFIVQLEPDENIASFVAKHSVSENSITGQRLLSVVAHRWGNFRAISGEFSMETLKKFYFDEKVVGISIDRTLAIADVQEFAPKHLARISQKESLSPNQPLDYVYDPSLGVGVDVHILDTGVKSSHPDIYGRVSRPRFYVATEDEDPNGHGTALAGLVGGETYGVAKRCNIFDHPIANSRGKTKISAVLAALDLVVQETRRNRRPAVVLLALTMPKNNLLNHAIEEVIQQGIPIVTSAGNSNSAACMFSPASAKRVLTVGSIDVRKDTLAAFSNYGACVDVFAPGVDVTTIDRKGAKSTVKSGTSMSAAITAGYVAYLMGMGADPETVIEDVINSATTNAITQKNYLIKPYTPNRILYNGAGHPTCTQFLFTSFPLGF</sequence>
<dbReference type="CDD" id="cd04077">
    <property type="entry name" value="Peptidases_S8_PCSK9_ProteinaseK_like"/>
    <property type="match status" value="1"/>
</dbReference>
<evidence type="ECO:0000256" key="3">
    <source>
        <dbReference type="ARBA" id="ARBA00022801"/>
    </source>
</evidence>
<dbReference type="InterPro" id="IPR015500">
    <property type="entry name" value="Peptidase_S8_subtilisin-rel"/>
</dbReference>
<evidence type="ECO:0000256" key="4">
    <source>
        <dbReference type="ARBA" id="ARBA00022825"/>
    </source>
</evidence>
<feature type="active site" description="Charge relay system" evidence="5">
    <location>
        <position position="135"/>
    </location>
</feature>
<evidence type="ECO:0000259" key="7">
    <source>
        <dbReference type="Pfam" id="PF00082"/>
    </source>
</evidence>
<keyword evidence="9" id="KW-1185">Reference proteome</keyword>
<accession>A0A1E3QRG3</accession>
<evidence type="ECO:0000313" key="8">
    <source>
        <dbReference type="EMBL" id="ODQ80240.1"/>
    </source>
</evidence>
<dbReference type="Pfam" id="PF00082">
    <property type="entry name" value="Peptidase_S8"/>
    <property type="match status" value="1"/>
</dbReference>
<evidence type="ECO:0000256" key="1">
    <source>
        <dbReference type="ARBA" id="ARBA00011073"/>
    </source>
</evidence>
<dbReference type="InterPro" id="IPR036852">
    <property type="entry name" value="Peptidase_S8/S53_dom_sf"/>
</dbReference>
<keyword evidence="3 5" id="KW-0378">Hydrolase</keyword>
<feature type="signal peptide" evidence="6">
    <location>
        <begin position="1"/>
        <end position="16"/>
    </location>
</feature>
<dbReference type="Proteomes" id="UP000094336">
    <property type="component" value="Unassembled WGS sequence"/>
</dbReference>
<dbReference type="GeneID" id="30148970"/>
<dbReference type="SUPFAM" id="SSF52743">
    <property type="entry name" value="Subtilisin-like"/>
    <property type="match status" value="1"/>
</dbReference>
<name>A0A1E3QRG3_9ASCO</name>
<dbReference type="InterPro" id="IPR034193">
    <property type="entry name" value="PCSK9_ProteinaseK-like"/>
</dbReference>
<feature type="active site" description="Charge relay system" evidence="5">
    <location>
        <position position="321"/>
    </location>
</feature>
<dbReference type="OrthoDB" id="206201at2759"/>
<dbReference type="InterPro" id="IPR050131">
    <property type="entry name" value="Peptidase_S8_subtilisin-like"/>
</dbReference>
<keyword evidence="2 5" id="KW-0645">Protease</keyword>
<dbReference type="AlphaFoldDB" id="A0A1E3QRG3"/>
<dbReference type="EMBL" id="KV454430">
    <property type="protein sequence ID" value="ODQ80240.1"/>
    <property type="molecule type" value="Genomic_DNA"/>
</dbReference>
<gene>
    <name evidence="8" type="ORF">BABINDRAFT_180153</name>
</gene>
<dbReference type="RefSeq" id="XP_018985568.1">
    <property type="nucleotide sequence ID" value="XM_019131117.1"/>
</dbReference>
<keyword evidence="6" id="KW-0732">Signal</keyword>
<feature type="chain" id="PRO_5009134347" description="Peptidase S8/S53 domain-containing protein" evidence="6">
    <location>
        <begin position="17"/>
        <end position="394"/>
    </location>
</feature>
<dbReference type="InterPro" id="IPR023827">
    <property type="entry name" value="Peptidase_S8_Asp-AS"/>
</dbReference>
<feature type="domain" description="Peptidase S8/S53" evidence="7">
    <location>
        <begin position="128"/>
        <end position="354"/>
    </location>
</feature>
<evidence type="ECO:0000256" key="6">
    <source>
        <dbReference type="SAM" id="SignalP"/>
    </source>
</evidence>
<keyword evidence="4 5" id="KW-0720">Serine protease</keyword>
<dbReference type="STRING" id="984486.A0A1E3QRG3"/>
<reference evidence="9" key="1">
    <citation type="submission" date="2016-05" db="EMBL/GenBank/DDBJ databases">
        <title>Comparative genomics of biotechnologically important yeasts.</title>
        <authorList>
            <consortium name="DOE Joint Genome Institute"/>
            <person name="Riley R."/>
            <person name="Haridas S."/>
            <person name="Wolfe K.H."/>
            <person name="Lopes M.R."/>
            <person name="Hittinger C.T."/>
            <person name="Goker M."/>
            <person name="Salamov A."/>
            <person name="Wisecaver J."/>
            <person name="Long T.M."/>
            <person name="Aerts A.L."/>
            <person name="Barry K."/>
            <person name="Choi C."/>
            <person name="Clum A."/>
            <person name="Coughlan A.Y."/>
            <person name="Deshpande S."/>
            <person name="Douglass A.P."/>
            <person name="Hanson S.J."/>
            <person name="Klenk H.-P."/>
            <person name="Labutti K."/>
            <person name="Lapidus A."/>
            <person name="Lindquist E."/>
            <person name="Lipzen A."/>
            <person name="Meier-Kolthoff J.P."/>
            <person name="Ohm R.A."/>
            <person name="Otillar R.P."/>
            <person name="Pangilinan J."/>
            <person name="Peng Y."/>
            <person name="Rokas A."/>
            <person name="Rosa C.A."/>
            <person name="Scheuner C."/>
            <person name="Sibirny A.A."/>
            <person name="Slot J.C."/>
            <person name="Stielow J.B."/>
            <person name="Sun H."/>
            <person name="Kurtzman C.P."/>
            <person name="Blackwell M."/>
            <person name="Grigoriev I.V."/>
            <person name="Jeffries T.W."/>
        </authorList>
    </citation>
    <scope>NUCLEOTIDE SEQUENCE [LARGE SCALE GENOMIC DNA]</scope>
    <source>
        <strain evidence="9">NRRL Y-12698</strain>
    </source>
</reference>
<feature type="active site" description="Charge relay system" evidence="5">
    <location>
        <position position="166"/>
    </location>
</feature>
<evidence type="ECO:0000256" key="5">
    <source>
        <dbReference type="PROSITE-ProRule" id="PRU01240"/>
    </source>
</evidence>
<evidence type="ECO:0000256" key="2">
    <source>
        <dbReference type="ARBA" id="ARBA00022670"/>
    </source>
</evidence>
<dbReference type="PANTHER" id="PTHR43806">
    <property type="entry name" value="PEPTIDASE S8"/>
    <property type="match status" value="1"/>
</dbReference>
<protein>
    <recommendedName>
        <fullName evidence="7">Peptidase S8/S53 domain-containing protein</fullName>
    </recommendedName>
</protein>
<dbReference type="GO" id="GO:0004252">
    <property type="term" value="F:serine-type endopeptidase activity"/>
    <property type="evidence" value="ECO:0007669"/>
    <property type="project" value="UniProtKB-UniRule"/>
</dbReference>